<accession>B6QRU1</accession>
<dbReference type="Proteomes" id="UP000001294">
    <property type="component" value="Unassembled WGS sequence"/>
</dbReference>
<evidence type="ECO:0000313" key="1">
    <source>
        <dbReference type="EMBL" id="EEA21101.1"/>
    </source>
</evidence>
<evidence type="ECO:0000313" key="2">
    <source>
        <dbReference type="Proteomes" id="UP000001294"/>
    </source>
</evidence>
<name>B6QRU1_TALMQ</name>
<keyword evidence="2" id="KW-1185">Reference proteome</keyword>
<dbReference type="AlphaFoldDB" id="B6QRU1"/>
<dbReference type="HOGENOM" id="CLU_2159276_0_0_1"/>
<organism evidence="1 2">
    <name type="scientific">Talaromyces marneffei (strain ATCC 18224 / CBS 334.59 / QM 7333)</name>
    <name type="common">Penicillium marneffei</name>
    <dbReference type="NCBI Taxonomy" id="441960"/>
    <lineage>
        <taxon>Eukaryota</taxon>
        <taxon>Fungi</taxon>
        <taxon>Dikarya</taxon>
        <taxon>Ascomycota</taxon>
        <taxon>Pezizomycotina</taxon>
        <taxon>Eurotiomycetes</taxon>
        <taxon>Eurotiomycetidae</taxon>
        <taxon>Eurotiales</taxon>
        <taxon>Trichocomaceae</taxon>
        <taxon>Talaromyces</taxon>
        <taxon>Talaromyces sect. Talaromyces</taxon>
    </lineage>
</organism>
<reference evidence="2" key="1">
    <citation type="journal article" date="2015" name="Genome Announc.">
        <title>Genome sequence of the AIDS-associated pathogen Penicillium marneffei (ATCC18224) and its near taxonomic relative Talaromyces stipitatus (ATCC10500).</title>
        <authorList>
            <person name="Nierman W.C."/>
            <person name="Fedorova-Abrams N.D."/>
            <person name="Andrianopoulos A."/>
        </authorList>
    </citation>
    <scope>NUCLEOTIDE SEQUENCE [LARGE SCALE GENOMIC DNA]</scope>
    <source>
        <strain evidence="2">ATCC 18224 / CBS 334.59 / QM 7333</strain>
    </source>
</reference>
<proteinExistence type="predicted"/>
<protein>
    <submittedName>
        <fullName evidence="1">Uncharacterized protein</fullName>
    </submittedName>
</protein>
<dbReference type="VEuPathDB" id="FungiDB:PMAA_049060"/>
<sequence length="111" mass="12343">MQQSGDGSEYNIWAEAKFAMYLVANLVSVRGTPSGRRVSFPHRVVTAMAAYQVKWTDYRSPTIGSASSSAAMPIDQSVNEFPDAMEDGEIRDDTVKLVSKSLLHECWKRVL</sequence>
<gene>
    <name evidence="1" type="ORF">PMAA_049060</name>
</gene>
<dbReference type="EMBL" id="DS995904">
    <property type="protein sequence ID" value="EEA21101.1"/>
    <property type="molecule type" value="Genomic_DNA"/>
</dbReference>